<evidence type="ECO:0000313" key="3">
    <source>
        <dbReference type="Proteomes" id="UP000518288"/>
    </source>
</evidence>
<dbReference type="SUPFAM" id="SSF103025">
    <property type="entry name" value="Folate-binding domain"/>
    <property type="match status" value="1"/>
</dbReference>
<dbReference type="RefSeq" id="WP_179635554.1">
    <property type="nucleotide sequence ID" value="NZ_JACCFH010000001.1"/>
</dbReference>
<feature type="domain" description="GCVT N-terminal" evidence="1">
    <location>
        <begin position="28"/>
        <end position="130"/>
    </location>
</feature>
<dbReference type="InterPro" id="IPR045179">
    <property type="entry name" value="YgfZ/GcvT"/>
</dbReference>
<evidence type="ECO:0000313" key="2">
    <source>
        <dbReference type="EMBL" id="NYG34983.1"/>
    </source>
</evidence>
<reference evidence="2 3" key="1">
    <citation type="submission" date="2020-07" db="EMBL/GenBank/DDBJ databases">
        <title>Genomic Encyclopedia of Archaeal and Bacterial Type Strains, Phase II (KMG-II): from individual species to whole genera.</title>
        <authorList>
            <person name="Goeker M."/>
        </authorList>
    </citation>
    <scope>NUCLEOTIDE SEQUENCE [LARGE SCALE GENOMIC DNA]</scope>
    <source>
        <strain evidence="2 3">DSM 21226</strain>
    </source>
</reference>
<accession>A0A7Y9R1C9</accession>
<organism evidence="2 3">
    <name type="scientific">Sphaerotilus montanus</name>
    <dbReference type="NCBI Taxonomy" id="522889"/>
    <lineage>
        <taxon>Bacteria</taxon>
        <taxon>Pseudomonadati</taxon>
        <taxon>Pseudomonadota</taxon>
        <taxon>Betaproteobacteria</taxon>
        <taxon>Burkholderiales</taxon>
        <taxon>Sphaerotilaceae</taxon>
        <taxon>Sphaerotilus</taxon>
    </lineage>
</organism>
<sequence>MDTTTAFPAQSAELRSSGACVLPDWGVIRAVGADAATFLHGQLSNDVSRLDLAHARLGAYCTPQGRMLASFVYTRVGAEEYWLACSADVLAPTLKRLSMFVMRAKARLSDASAELTVLGLAGAPAAAWLGADAPAQAWDKLDRDGAAVIRLPDSGLGGAAIDRWLWIGPAAQAQDVLGALPALDMAQWQQLEVRSGVVPVVAATSGQFVPQMLNYELVGGVDFKKGCYPGQEIVARSHYLGKLKRRAFLLSGDAAMAPAQEVFWSEDPGQPAGVLARTAADGARHLALAELKIAVTRSGALHLGQPDGPLLQMLPLPYALPHDAETA</sequence>
<keyword evidence="3" id="KW-1185">Reference proteome</keyword>
<dbReference type="AlphaFoldDB" id="A0A7Y9R1C9"/>
<dbReference type="NCBIfam" id="TIGR03317">
    <property type="entry name" value="ygfZ_signature"/>
    <property type="match status" value="1"/>
</dbReference>
<dbReference type="EMBL" id="JACCFH010000001">
    <property type="protein sequence ID" value="NYG34983.1"/>
    <property type="molecule type" value="Genomic_DNA"/>
</dbReference>
<dbReference type="Pfam" id="PF01571">
    <property type="entry name" value="GCV_T"/>
    <property type="match status" value="1"/>
</dbReference>
<comment type="caution">
    <text evidence="2">The sequence shown here is derived from an EMBL/GenBank/DDBJ whole genome shotgun (WGS) entry which is preliminary data.</text>
</comment>
<dbReference type="Gene3D" id="3.30.70.1630">
    <property type="match status" value="1"/>
</dbReference>
<dbReference type="GO" id="GO:0016226">
    <property type="term" value="P:iron-sulfur cluster assembly"/>
    <property type="evidence" value="ECO:0007669"/>
    <property type="project" value="TreeGrafter"/>
</dbReference>
<dbReference type="Gene3D" id="3.30.70.1400">
    <property type="entry name" value="Aminomethyltransferase beta-barrel domains"/>
    <property type="match status" value="1"/>
</dbReference>
<gene>
    <name evidence="2" type="ORF">BDD16_003969</name>
</gene>
<name>A0A7Y9R1C9_9BURK</name>
<protein>
    <recommendedName>
        <fullName evidence="1">GCVT N-terminal domain-containing protein</fullName>
    </recommendedName>
</protein>
<evidence type="ECO:0000259" key="1">
    <source>
        <dbReference type="Pfam" id="PF01571"/>
    </source>
</evidence>
<dbReference type="PANTHER" id="PTHR22602:SF0">
    <property type="entry name" value="TRANSFERASE CAF17, MITOCHONDRIAL-RELATED"/>
    <property type="match status" value="1"/>
</dbReference>
<dbReference type="PANTHER" id="PTHR22602">
    <property type="entry name" value="TRANSFERASE CAF17, MITOCHONDRIAL-RELATED"/>
    <property type="match status" value="1"/>
</dbReference>
<dbReference type="Gene3D" id="2.40.30.160">
    <property type="match status" value="1"/>
</dbReference>
<proteinExistence type="predicted"/>
<dbReference type="InterPro" id="IPR017703">
    <property type="entry name" value="YgfZ/GCV_T_CS"/>
</dbReference>
<dbReference type="InterPro" id="IPR006222">
    <property type="entry name" value="GCVT_N"/>
</dbReference>
<dbReference type="Proteomes" id="UP000518288">
    <property type="component" value="Unassembled WGS sequence"/>
</dbReference>